<sequence>MKTLDKACLDVLIYFGCRKNNYFKVRTTITWSLRDFKFLTVKMSNAGYMCLIFWMFETIGEGKRLEKLV</sequence>
<gene>
    <name evidence="1" type="ORF">KDK_31840</name>
</gene>
<dbReference type="EMBL" id="BIFS01000001">
    <property type="protein sequence ID" value="GCE19384.1"/>
    <property type="molecule type" value="Genomic_DNA"/>
</dbReference>
<dbReference type="Proteomes" id="UP000287188">
    <property type="component" value="Unassembled WGS sequence"/>
</dbReference>
<keyword evidence="2" id="KW-1185">Reference proteome</keyword>
<comment type="caution">
    <text evidence="1">The sequence shown here is derived from an EMBL/GenBank/DDBJ whole genome shotgun (WGS) entry which is preliminary data.</text>
</comment>
<reference evidence="2" key="1">
    <citation type="submission" date="2018-12" db="EMBL/GenBank/DDBJ databases">
        <title>Tengunoibacter tsumagoiensis gen. nov., sp. nov., Dictyobacter kobayashii sp. nov., D. alpinus sp. nov., and D. joshuensis sp. nov. and description of Dictyobacteraceae fam. nov. within the order Ktedonobacterales isolated from Tengu-no-mugimeshi.</title>
        <authorList>
            <person name="Wang C.M."/>
            <person name="Zheng Y."/>
            <person name="Sakai Y."/>
            <person name="Toyoda A."/>
            <person name="Minakuchi Y."/>
            <person name="Abe K."/>
            <person name="Yokota A."/>
            <person name="Yabe S."/>
        </authorList>
    </citation>
    <scope>NUCLEOTIDE SEQUENCE [LARGE SCALE GENOMIC DNA]</scope>
    <source>
        <strain evidence="2">Uno11</strain>
    </source>
</reference>
<dbReference type="AlphaFoldDB" id="A0A402AK06"/>
<name>A0A402AK06_9CHLR</name>
<evidence type="ECO:0000313" key="2">
    <source>
        <dbReference type="Proteomes" id="UP000287188"/>
    </source>
</evidence>
<proteinExistence type="predicted"/>
<evidence type="ECO:0000313" key="1">
    <source>
        <dbReference type="EMBL" id="GCE19384.1"/>
    </source>
</evidence>
<protein>
    <submittedName>
        <fullName evidence="1">Uncharacterized protein</fullName>
    </submittedName>
</protein>
<accession>A0A402AK06</accession>
<organism evidence="1 2">
    <name type="scientific">Dictyobacter kobayashii</name>
    <dbReference type="NCBI Taxonomy" id="2014872"/>
    <lineage>
        <taxon>Bacteria</taxon>
        <taxon>Bacillati</taxon>
        <taxon>Chloroflexota</taxon>
        <taxon>Ktedonobacteria</taxon>
        <taxon>Ktedonobacterales</taxon>
        <taxon>Dictyobacteraceae</taxon>
        <taxon>Dictyobacter</taxon>
    </lineage>
</organism>